<evidence type="ECO:0000256" key="1">
    <source>
        <dbReference type="ARBA" id="ARBA00022857"/>
    </source>
</evidence>
<dbReference type="SUPFAM" id="SSF51735">
    <property type="entry name" value="NAD(P)-binding Rossmann-fold domains"/>
    <property type="match status" value="1"/>
</dbReference>
<dbReference type="KEGG" id="rjg:CCGE525_03225"/>
<dbReference type="OrthoDB" id="9805883at2"/>
<evidence type="ECO:0000256" key="2">
    <source>
        <dbReference type="ARBA" id="ARBA00023002"/>
    </source>
</evidence>
<dbReference type="PANTHER" id="PTHR48106">
    <property type="entry name" value="QUINONE OXIDOREDUCTASE PIG3-RELATED"/>
    <property type="match status" value="1"/>
</dbReference>
<name>A0A387FSY2_9HYPH</name>
<dbReference type="Gene3D" id="3.40.50.720">
    <property type="entry name" value="NAD(P)-binding Rossmann-like Domain"/>
    <property type="match status" value="1"/>
</dbReference>
<dbReference type="AlphaFoldDB" id="A0A387FSY2"/>
<evidence type="ECO:0000313" key="4">
    <source>
        <dbReference type="EMBL" id="AYG57936.1"/>
    </source>
</evidence>
<dbReference type="GO" id="GO:0070402">
    <property type="term" value="F:NADPH binding"/>
    <property type="evidence" value="ECO:0007669"/>
    <property type="project" value="TreeGrafter"/>
</dbReference>
<dbReference type="InterPro" id="IPR020843">
    <property type="entry name" value="ER"/>
</dbReference>
<dbReference type="CDD" id="cd08268">
    <property type="entry name" value="MDR2"/>
    <property type="match status" value="1"/>
</dbReference>
<dbReference type="SMART" id="SM00829">
    <property type="entry name" value="PKS_ER"/>
    <property type="match status" value="1"/>
</dbReference>
<protein>
    <submittedName>
        <fullName evidence="4">NADPH:quinone reductase</fullName>
    </submittedName>
</protein>
<evidence type="ECO:0000259" key="3">
    <source>
        <dbReference type="SMART" id="SM00829"/>
    </source>
</evidence>
<gene>
    <name evidence="4" type="ORF">CCGE525_03225</name>
</gene>
<dbReference type="RefSeq" id="WP_120703027.1">
    <property type="nucleotide sequence ID" value="NZ_CP032694.1"/>
</dbReference>
<dbReference type="EMBL" id="CP032694">
    <property type="protein sequence ID" value="AYG57936.1"/>
    <property type="molecule type" value="Genomic_DNA"/>
</dbReference>
<dbReference type="PANTHER" id="PTHR48106:SF5">
    <property type="entry name" value="ZINC-CONTAINING ALCOHOL DEHYDROGENASE"/>
    <property type="match status" value="1"/>
</dbReference>
<proteinExistence type="predicted"/>
<organism evidence="4 5">
    <name type="scientific">Rhizobium jaguaris</name>
    <dbReference type="NCBI Taxonomy" id="1312183"/>
    <lineage>
        <taxon>Bacteria</taxon>
        <taxon>Pseudomonadati</taxon>
        <taxon>Pseudomonadota</taxon>
        <taxon>Alphaproteobacteria</taxon>
        <taxon>Hyphomicrobiales</taxon>
        <taxon>Rhizobiaceae</taxon>
        <taxon>Rhizobium/Agrobacterium group</taxon>
        <taxon>Rhizobium</taxon>
    </lineage>
</organism>
<evidence type="ECO:0000313" key="5">
    <source>
        <dbReference type="Proteomes" id="UP000282195"/>
    </source>
</evidence>
<dbReference type="SUPFAM" id="SSF50129">
    <property type="entry name" value="GroES-like"/>
    <property type="match status" value="1"/>
</dbReference>
<reference evidence="4 5" key="1">
    <citation type="submission" date="2018-10" db="EMBL/GenBank/DDBJ databases">
        <title>Rhizobium etli, R. leguminosarum and a new Rhizobium genospecies from Phaseolus dumosus.</title>
        <authorList>
            <person name="Ramirez-Puebla S.T."/>
            <person name="Rogel-Hernandez M.A."/>
            <person name="Guerrero G."/>
            <person name="Ormeno-Orrillo E."/>
            <person name="Martinez-Romero J.C."/>
            <person name="Negrete-Yankelevich S."/>
            <person name="Martinez-Romero E."/>
        </authorList>
    </citation>
    <scope>NUCLEOTIDE SEQUENCE [LARGE SCALE GENOMIC DNA]</scope>
    <source>
        <strain evidence="4 5">CCGE525</strain>
    </source>
</reference>
<dbReference type="Pfam" id="PF13602">
    <property type="entry name" value="ADH_zinc_N_2"/>
    <property type="match status" value="1"/>
</dbReference>
<dbReference type="Proteomes" id="UP000282195">
    <property type="component" value="Chromosome"/>
</dbReference>
<dbReference type="GO" id="GO:0016651">
    <property type="term" value="F:oxidoreductase activity, acting on NAD(P)H"/>
    <property type="evidence" value="ECO:0007669"/>
    <property type="project" value="TreeGrafter"/>
</dbReference>
<dbReference type="InterPro" id="IPR011032">
    <property type="entry name" value="GroES-like_sf"/>
</dbReference>
<keyword evidence="1" id="KW-0521">NADP</keyword>
<keyword evidence="2" id="KW-0560">Oxidoreductase</keyword>
<dbReference type="InterPro" id="IPR036291">
    <property type="entry name" value="NAD(P)-bd_dom_sf"/>
</dbReference>
<dbReference type="Pfam" id="PF08240">
    <property type="entry name" value="ADH_N"/>
    <property type="match status" value="1"/>
</dbReference>
<keyword evidence="5" id="KW-1185">Reference proteome</keyword>
<dbReference type="Gene3D" id="3.90.180.10">
    <property type="entry name" value="Medium-chain alcohol dehydrogenases, catalytic domain"/>
    <property type="match status" value="1"/>
</dbReference>
<accession>A0A387FSY2</accession>
<feature type="domain" description="Enoyl reductase (ER)" evidence="3">
    <location>
        <begin position="11"/>
        <end position="327"/>
    </location>
</feature>
<dbReference type="InterPro" id="IPR013154">
    <property type="entry name" value="ADH-like_N"/>
</dbReference>
<sequence length="329" mass="34374">MSRVVRFHQVGGPDVLRIEDIEPMPPATGEVRITVKAIGINRADILMRSGTYIQTPTLPSGLGLEAAGVVDAVGAEVDGLSPGDVVSVIPPISMTRWPAYGEVAVFPAHHIVRHPPAIDFVTAAASWMQYLTAYGALIDIAGIAAGERVLITAASSSAGLAAIQIANGVGAIPIAVTRGYSKKQALLDAGAHDVIVADDDDFASNLLAASGRDGFRIVFDPVAGPAFMAIAAAMADGGMLIEYGGLSAQPTPFPVGSVLAKTLTLRGYLVHEIIRDPARLERAKTFILDGLSTGSLKPVIAKVFSFDQIAQAHAFLERNEHLGKVVVTV</sequence>